<dbReference type="Pfam" id="PF20258">
    <property type="entry name" value="tRNA_Me_trans_C"/>
    <property type="match status" value="1"/>
</dbReference>
<organism evidence="12 13">
    <name type="scientific">Seminavis robusta</name>
    <dbReference type="NCBI Taxonomy" id="568900"/>
    <lineage>
        <taxon>Eukaryota</taxon>
        <taxon>Sar</taxon>
        <taxon>Stramenopiles</taxon>
        <taxon>Ochrophyta</taxon>
        <taxon>Bacillariophyta</taxon>
        <taxon>Bacillariophyceae</taxon>
        <taxon>Bacillariophycidae</taxon>
        <taxon>Naviculales</taxon>
        <taxon>Naviculaceae</taxon>
        <taxon>Seminavis</taxon>
    </lineage>
</organism>
<evidence type="ECO:0000313" key="12">
    <source>
        <dbReference type="EMBL" id="CAB9500348.1"/>
    </source>
</evidence>
<gene>
    <name evidence="12" type="ORF">SEMRO_82_G043730.1</name>
</gene>
<reference evidence="12" key="1">
    <citation type="submission" date="2020-06" db="EMBL/GenBank/DDBJ databases">
        <authorList>
            <consortium name="Plant Systems Biology data submission"/>
        </authorList>
    </citation>
    <scope>NUCLEOTIDE SEQUENCE</scope>
    <source>
        <strain evidence="12">D6</strain>
    </source>
</reference>
<dbReference type="EMBL" id="CAICTM010000081">
    <property type="protein sequence ID" value="CAB9500348.1"/>
    <property type="molecule type" value="Genomic_DNA"/>
</dbReference>
<dbReference type="Pfam" id="PF03054">
    <property type="entry name" value="tRNA_Me_trans"/>
    <property type="match status" value="2"/>
</dbReference>
<keyword evidence="6" id="KW-0819">tRNA processing</keyword>
<dbReference type="Gene3D" id="3.40.50.620">
    <property type="entry name" value="HUPs"/>
    <property type="match status" value="1"/>
</dbReference>
<dbReference type="InterPro" id="IPR014729">
    <property type="entry name" value="Rossmann-like_a/b/a_fold"/>
</dbReference>
<evidence type="ECO:0000256" key="4">
    <source>
        <dbReference type="ARBA" id="ARBA00022555"/>
    </source>
</evidence>
<dbReference type="SUPFAM" id="SSF52402">
    <property type="entry name" value="Adenine nucleotide alpha hydrolases-like"/>
    <property type="match status" value="1"/>
</dbReference>
<comment type="caution">
    <text evidence="12">The sequence shown here is derived from an EMBL/GenBank/DDBJ whole genome shotgun (WGS) entry which is preliminary data.</text>
</comment>
<evidence type="ECO:0000256" key="2">
    <source>
        <dbReference type="ARBA" id="ARBA00006191"/>
    </source>
</evidence>
<dbReference type="InterPro" id="IPR023382">
    <property type="entry name" value="MnmA-like_central_sf"/>
</dbReference>
<dbReference type="CDD" id="cd01998">
    <property type="entry name" value="MnmA_TRMU-like"/>
    <property type="match status" value="1"/>
</dbReference>
<comment type="function">
    <text evidence="1">Catalyzes the 2-thiolation of uridine at the wobble position (U34) of mitochondrial tRNA(Lys), tRNA(Glu) and tRNA(Gln). Required for the formation of 5-taurinomethyl-2-thiouridine (tm5s2U) of mitochondrial tRNA(Lys), tRNA(Glu), and tRNA(Gln) at the wobble position. ATP is required to activate the C2 atom of the wobble base.</text>
</comment>
<evidence type="ECO:0000256" key="9">
    <source>
        <dbReference type="ARBA" id="ARBA00049564"/>
    </source>
</evidence>
<evidence type="ECO:0000256" key="1">
    <source>
        <dbReference type="ARBA" id="ARBA00003986"/>
    </source>
</evidence>
<accession>A0A9N8H370</accession>
<dbReference type="PANTHER" id="PTHR11933:SF5">
    <property type="entry name" value="MITOCHONDRIAL TRNA-SPECIFIC 2-THIOURIDYLASE 1"/>
    <property type="match status" value="1"/>
</dbReference>
<dbReference type="AlphaFoldDB" id="A0A9N8H370"/>
<dbReference type="Proteomes" id="UP001153069">
    <property type="component" value="Unassembled WGS sequence"/>
</dbReference>
<sequence length="488" mass="54478">MTAPYILRGGAPKKIAIALSGGVDSSVVAYLMKQANSSRQHELLAIHMSNWNTNDEEDPYCTKERDWKDAQAVAKQLNLPLHPTSFAAEYWTQVFEPFTEGVEQGTRPNPDVKCNRYIKFGALKEYVHTTLQADVLATGHYARLWNRSGNALFTTDDTHDNNPHQDLIEEMLQQDPDPPTWIRTWGDKSSNNNGTQLTPLLLAARDRTKCQSFFLSSVPGSAFQNVVFPLGDLLKKKKNPTRRQDDVRLNDTMTVREIAEFANLSTARKKDSMGICFIGKRPGGFTDFIDQYFPVDTSFSYQFVDVDTGAIVANEHGTSTTHHMVYTRGQRAKISGASVAWFVVRTDKESKSIWVCQGTHHPALYTDTIYMKAIHWVAGEPPPPLLLTHVLHAKCRVRNLQPLVDCQITYDPDSQQYIVQTQKPLRAVTPGQHCALYVGADGLVCLGGGEVQERGPSYHELGKEMPSTGDLHPSGHNDLSVLPKQAKT</sequence>
<dbReference type="InterPro" id="IPR046885">
    <property type="entry name" value="MnmA-like_C"/>
</dbReference>
<keyword evidence="13" id="KW-1185">Reference proteome</keyword>
<evidence type="ECO:0000313" key="13">
    <source>
        <dbReference type="Proteomes" id="UP001153069"/>
    </source>
</evidence>
<evidence type="ECO:0000256" key="10">
    <source>
        <dbReference type="SAM" id="MobiDB-lite"/>
    </source>
</evidence>
<keyword evidence="4" id="KW-0820">tRNA-binding</keyword>
<comment type="catalytic activity">
    <reaction evidence="9">
        <text>5-taurinomethyluridine(34) in tRNA + S-sulfanyl-L-cysteinyl-[protein] + AH2 + ATP = 5-taurinomethyl-2-thiouridine(34) in tRNA + L-cysteinyl-[protein] + A + AMP + diphosphate + H(+)</text>
        <dbReference type="Rhea" id="RHEA:47040"/>
        <dbReference type="Rhea" id="RHEA-COMP:10131"/>
        <dbReference type="Rhea" id="RHEA-COMP:11726"/>
        <dbReference type="Rhea" id="RHEA-COMP:11732"/>
        <dbReference type="Rhea" id="RHEA-COMP:11733"/>
        <dbReference type="ChEBI" id="CHEBI:13193"/>
        <dbReference type="ChEBI" id="CHEBI:15378"/>
        <dbReference type="ChEBI" id="CHEBI:17499"/>
        <dbReference type="ChEBI" id="CHEBI:29950"/>
        <dbReference type="ChEBI" id="CHEBI:30616"/>
        <dbReference type="ChEBI" id="CHEBI:33019"/>
        <dbReference type="ChEBI" id="CHEBI:61963"/>
        <dbReference type="ChEBI" id="CHEBI:87171"/>
        <dbReference type="ChEBI" id="CHEBI:87172"/>
        <dbReference type="ChEBI" id="CHEBI:456215"/>
        <dbReference type="EC" id="2.8.1.14"/>
    </reaction>
</comment>
<feature type="region of interest" description="Disordered" evidence="10">
    <location>
        <begin position="456"/>
        <end position="488"/>
    </location>
</feature>
<comment type="similarity">
    <text evidence="2">Belongs to the MnmA/TRMU family.</text>
</comment>
<dbReference type="GO" id="GO:0000049">
    <property type="term" value="F:tRNA binding"/>
    <property type="evidence" value="ECO:0007669"/>
    <property type="project" value="UniProtKB-KW"/>
</dbReference>
<evidence type="ECO:0000256" key="3">
    <source>
        <dbReference type="ARBA" id="ARBA00011953"/>
    </source>
</evidence>
<keyword evidence="5" id="KW-0808">Transferase</keyword>
<evidence type="ECO:0000256" key="8">
    <source>
        <dbReference type="ARBA" id="ARBA00023157"/>
    </source>
</evidence>
<dbReference type="EC" id="2.8.1.14" evidence="3"/>
<dbReference type="InterPro" id="IPR004506">
    <property type="entry name" value="MnmA-like"/>
</dbReference>
<feature type="domain" description="tRNA-specific 2-thiouridylase MnmA-like C-terminal" evidence="11">
    <location>
        <begin position="367"/>
        <end position="450"/>
    </location>
</feature>
<dbReference type="Gene3D" id="2.40.30.10">
    <property type="entry name" value="Translation factors"/>
    <property type="match status" value="1"/>
</dbReference>
<evidence type="ECO:0000256" key="7">
    <source>
        <dbReference type="ARBA" id="ARBA00022884"/>
    </source>
</evidence>
<evidence type="ECO:0000256" key="5">
    <source>
        <dbReference type="ARBA" id="ARBA00022679"/>
    </source>
</evidence>
<dbReference type="OrthoDB" id="3685at2759"/>
<evidence type="ECO:0000259" key="11">
    <source>
        <dbReference type="Pfam" id="PF20258"/>
    </source>
</evidence>
<proteinExistence type="inferred from homology"/>
<name>A0A9N8H370_9STRA</name>
<dbReference type="GO" id="GO:0002143">
    <property type="term" value="P:tRNA wobble position uridine thiolation"/>
    <property type="evidence" value="ECO:0007669"/>
    <property type="project" value="TreeGrafter"/>
</dbReference>
<dbReference type="Gene3D" id="2.30.30.280">
    <property type="entry name" value="Adenine nucleotide alpha hydrolases-like domains"/>
    <property type="match status" value="1"/>
</dbReference>
<dbReference type="PANTHER" id="PTHR11933">
    <property type="entry name" value="TRNA 5-METHYLAMINOMETHYL-2-THIOURIDYLATE -METHYLTRANSFERASE"/>
    <property type="match status" value="1"/>
</dbReference>
<keyword evidence="7" id="KW-0694">RNA-binding</keyword>
<dbReference type="GO" id="GO:0061708">
    <property type="term" value="F:tRNA-5-taurinomethyluridine 2-sulfurtransferase"/>
    <property type="evidence" value="ECO:0007669"/>
    <property type="project" value="UniProtKB-EC"/>
</dbReference>
<keyword evidence="8" id="KW-1015">Disulfide bond</keyword>
<protein>
    <recommendedName>
        <fullName evidence="3">tRNA-5-taurinomethyluridine 2-sulfurtransferase</fullName>
        <ecNumber evidence="3">2.8.1.14</ecNumber>
    </recommendedName>
</protein>
<evidence type="ECO:0000256" key="6">
    <source>
        <dbReference type="ARBA" id="ARBA00022694"/>
    </source>
</evidence>